<dbReference type="InterPro" id="IPR014013">
    <property type="entry name" value="Helic_SF1/SF2_ATP-bd_DinG/Rad3"/>
</dbReference>
<keyword evidence="5" id="KW-0547">Nucleotide-binding</keyword>
<evidence type="ECO:0000256" key="12">
    <source>
        <dbReference type="ARBA" id="ARBA00023242"/>
    </source>
</evidence>
<keyword evidence="15" id="KW-1185">Reference proteome</keyword>
<dbReference type="Pfam" id="PF13307">
    <property type="entry name" value="Helicase_C_2"/>
    <property type="match status" value="1"/>
</dbReference>
<dbReference type="GO" id="GO:0005634">
    <property type="term" value="C:nucleus"/>
    <property type="evidence" value="ECO:0000318"/>
    <property type="project" value="GO_Central"/>
</dbReference>
<reference evidence="14" key="2">
    <citation type="journal article" date="2007" name="Science">
        <title>Draft genome sequence of the sexually transmitted pathogen Trichomonas vaginalis.</title>
        <authorList>
            <person name="Carlton J.M."/>
            <person name="Hirt R.P."/>
            <person name="Silva J.C."/>
            <person name="Delcher A.L."/>
            <person name="Schatz M."/>
            <person name="Zhao Q."/>
            <person name="Wortman J.R."/>
            <person name="Bidwell S.L."/>
            <person name="Alsmark U.C.M."/>
            <person name="Besteiro S."/>
            <person name="Sicheritz-Ponten T."/>
            <person name="Noel C.J."/>
            <person name="Dacks J.B."/>
            <person name="Foster P.G."/>
            <person name="Simillion C."/>
            <person name="Van de Peer Y."/>
            <person name="Miranda-Saavedra D."/>
            <person name="Barton G.J."/>
            <person name="Westrop G.D."/>
            <person name="Mueller S."/>
            <person name="Dessi D."/>
            <person name="Fiori P.L."/>
            <person name="Ren Q."/>
            <person name="Paulsen I."/>
            <person name="Zhang H."/>
            <person name="Bastida-Corcuera F.D."/>
            <person name="Simoes-Barbosa A."/>
            <person name="Brown M.T."/>
            <person name="Hayes R.D."/>
            <person name="Mukherjee M."/>
            <person name="Okumura C.Y."/>
            <person name="Schneider R."/>
            <person name="Smith A.J."/>
            <person name="Vanacova S."/>
            <person name="Villalvazo M."/>
            <person name="Haas B.J."/>
            <person name="Pertea M."/>
            <person name="Feldblyum T.V."/>
            <person name="Utterback T.R."/>
            <person name="Shu C.L."/>
            <person name="Osoegawa K."/>
            <person name="de Jong P.J."/>
            <person name="Hrdy I."/>
            <person name="Horvathova L."/>
            <person name="Zubacova Z."/>
            <person name="Dolezal P."/>
            <person name="Malik S.B."/>
            <person name="Logsdon J.M. Jr."/>
            <person name="Henze K."/>
            <person name="Gupta A."/>
            <person name="Wang C.C."/>
            <person name="Dunne R.L."/>
            <person name="Upcroft J.A."/>
            <person name="Upcroft P."/>
            <person name="White O."/>
            <person name="Salzberg S.L."/>
            <person name="Tang P."/>
            <person name="Chiu C.-H."/>
            <person name="Lee Y.-S."/>
            <person name="Embley T.M."/>
            <person name="Coombs G.H."/>
            <person name="Mottram J.C."/>
            <person name="Tachezy J."/>
            <person name="Fraser-Liggett C.M."/>
            <person name="Johnson P.J."/>
        </authorList>
    </citation>
    <scope>NUCLEOTIDE SEQUENCE [LARGE SCALE GENOMIC DNA]</scope>
    <source>
        <strain evidence="14">G3</strain>
    </source>
</reference>
<reference evidence="14" key="1">
    <citation type="submission" date="2006-10" db="EMBL/GenBank/DDBJ databases">
        <authorList>
            <person name="Amadeo P."/>
            <person name="Zhao Q."/>
            <person name="Wortman J."/>
            <person name="Fraser-Liggett C."/>
            <person name="Carlton J."/>
        </authorList>
    </citation>
    <scope>NUCLEOTIDE SEQUENCE</scope>
    <source>
        <strain evidence="14">G3</strain>
    </source>
</reference>
<evidence type="ECO:0000256" key="11">
    <source>
        <dbReference type="ARBA" id="ARBA00023235"/>
    </source>
</evidence>
<dbReference type="KEGG" id="tva:4772163"/>
<dbReference type="NCBIfam" id="TIGR00604">
    <property type="entry name" value="rad3"/>
    <property type="match status" value="1"/>
</dbReference>
<dbReference type="InterPro" id="IPR045028">
    <property type="entry name" value="DinG/Rad3-like"/>
</dbReference>
<dbReference type="PROSITE" id="PS51193">
    <property type="entry name" value="HELICASE_ATP_BIND_2"/>
    <property type="match status" value="1"/>
</dbReference>
<evidence type="ECO:0000313" key="14">
    <source>
        <dbReference type="EMBL" id="EAY14167.1"/>
    </source>
</evidence>
<dbReference type="OMA" id="QTHQFRD"/>
<keyword evidence="10" id="KW-0411">Iron-sulfur</keyword>
<dbReference type="GO" id="GO:0016818">
    <property type="term" value="F:hydrolase activity, acting on acid anhydrides, in phosphorus-containing anhydrides"/>
    <property type="evidence" value="ECO:0007669"/>
    <property type="project" value="InterPro"/>
</dbReference>
<dbReference type="SMART" id="SM00491">
    <property type="entry name" value="HELICc2"/>
    <property type="match status" value="1"/>
</dbReference>
<dbReference type="OrthoDB" id="267079at2759"/>
<gene>
    <name evidence="14" type="ORF">TVAG_373000</name>
</gene>
<sequence length="717" mass="81821">MSLSDLIQNAKLKFGATKPYSIQTEFATDMIKAFQENKIGFFESPTGTGKSMSVLTSSLAFIQEKNKDIADSYAYGTDNDDIADILYANKPKRSKLIVCTRTHSQIKELVNELKRPSLLRYKDSRRTTRCISLASRRFLCINDVYANYSGSELNNVCKKSCDYYKNFKDRKADILKKISTEPHDIEDLMSFGRAGIFCPYFASRATIRFSDVILMPYQTLFQQQTLESLKIDISNAYIVIDEGHNLVDALNSMYSISLTKAEDITGVTNGLKEFQMKLTKVKGPISEDPSKLEDDKKPVEETPQNQLKKEIMMNMSTLNRIATGIISVMNKVAKGQLPKVMEMNDFQESSGLRNINPFILLDFVHEKSLVYRICGKKEEKERLSSTTAFRKLLQFVEAMGNPDKYGRVIVTENSVSYMLLNPSLVFAQVAKTAKSVCLVGGTLQPFSDLTAQLIDQNSIPEDRIFTHVNGHVILAENALTFCLHTGPNKEKLGFTYETRQNERLFDEIGQSCLELSCVVPGGIIYFFTSFDILNKAYKYIETKSYKEKIENHKFILKETQNPNDLDKLMRTFKSHIDKQRGDFTGAVLFAVMNGKLSEGINFANDYCRCVVCVGMPFSNMNDMQISERMKFFDQMQKDGISSCGGRQFVENTCMRIVNQSIGRSFRNIKDYAVAILFDERYNDHKQLLPGWIQRNYQDIQYWNDAMNSVKSFFNKKH</sequence>
<keyword evidence="6" id="KW-0378">Hydrolase</keyword>
<dbReference type="GO" id="GO:0003678">
    <property type="term" value="F:DNA helicase activity"/>
    <property type="evidence" value="ECO:0000318"/>
    <property type="project" value="GO_Central"/>
</dbReference>
<dbReference type="GO" id="GO:0005524">
    <property type="term" value="F:ATP binding"/>
    <property type="evidence" value="ECO:0007669"/>
    <property type="project" value="UniProtKB-KW"/>
</dbReference>
<protein>
    <submittedName>
        <fullName evidence="14">Helicase, putative</fullName>
    </submittedName>
</protein>
<evidence type="ECO:0000256" key="1">
    <source>
        <dbReference type="ARBA" id="ARBA00001966"/>
    </source>
</evidence>
<feature type="domain" description="Helicase ATP-binding" evidence="13">
    <location>
        <begin position="9"/>
        <end position="319"/>
    </location>
</feature>
<dbReference type="EMBL" id="DS113274">
    <property type="protein sequence ID" value="EAY14167.1"/>
    <property type="molecule type" value="Genomic_DNA"/>
</dbReference>
<dbReference type="GO" id="GO:0034085">
    <property type="term" value="P:establishment of sister chromatid cohesion"/>
    <property type="evidence" value="ECO:0000318"/>
    <property type="project" value="GO_Central"/>
</dbReference>
<comment type="similarity">
    <text evidence="3">Belongs to the DEAD box helicase family. DEAH subfamily. DDX11/CHL1 sub-subfamily.</text>
</comment>
<dbReference type="eggNOG" id="KOG1133">
    <property type="taxonomic scope" value="Eukaryota"/>
</dbReference>
<dbReference type="AlphaFoldDB" id="A2DZG3"/>
<evidence type="ECO:0000256" key="8">
    <source>
        <dbReference type="ARBA" id="ARBA00022840"/>
    </source>
</evidence>
<dbReference type="Proteomes" id="UP000001542">
    <property type="component" value="Unassembled WGS sequence"/>
</dbReference>
<dbReference type="GO" id="GO:0003677">
    <property type="term" value="F:DNA binding"/>
    <property type="evidence" value="ECO:0007669"/>
    <property type="project" value="InterPro"/>
</dbReference>
<keyword evidence="7 14" id="KW-0347">Helicase</keyword>
<keyword evidence="9" id="KW-0408">Iron</keyword>
<dbReference type="InterPro" id="IPR006554">
    <property type="entry name" value="Helicase-like_DEXD_c2"/>
</dbReference>
<proteinExistence type="inferred from homology"/>
<keyword evidence="12" id="KW-0539">Nucleus</keyword>
<keyword evidence="11" id="KW-0413">Isomerase</keyword>
<evidence type="ECO:0000256" key="7">
    <source>
        <dbReference type="ARBA" id="ARBA00022806"/>
    </source>
</evidence>
<name>A2DZG3_TRIV3</name>
<dbReference type="SUPFAM" id="SSF52540">
    <property type="entry name" value="P-loop containing nucleoside triphosphate hydrolases"/>
    <property type="match status" value="2"/>
</dbReference>
<dbReference type="VEuPathDB" id="TrichDB:TVAG_373000"/>
<dbReference type="Gene3D" id="3.40.50.300">
    <property type="entry name" value="P-loop containing nucleotide triphosphate hydrolases"/>
    <property type="match status" value="2"/>
</dbReference>
<dbReference type="InterPro" id="IPR006555">
    <property type="entry name" value="ATP-dep_Helicase_C"/>
</dbReference>
<accession>A2DZG3</accession>
<dbReference type="InterPro" id="IPR013020">
    <property type="entry name" value="Rad3/Chl1-like"/>
</dbReference>
<evidence type="ECO:0000259" key="13">
    <source>
        <dbReference type="PROSITE" id="PS51193"/>
    </source>
</evidence>
<dbReference type="VEuPathDB" id="TrichDB:TVAGG3_0041200"/>
<evidence type="ECO:0000313" key="15">
    <source>
        <dbReference type="Proteomes" id="UP000001542"/>
    </source>
</evidence>
<evidence type="ECO:0000256" key="9">
    <source>
        <dbReference type="ARBA" id="ARBA00023004"/>
    </source>
</evidence>
<dbReference type="InterPro" id="IPR027417">
    <property type="entry name" value="P-loop_NTPase"/>
</dbReference>
<dbReference type="RefSeq" id="XP_001326390.1">
    <property type="nucleotide sequence ID" value="XM_001326355.1"/>
</dbReference>
<dbReference type="Pfam" id="PF06733">
    <property type="entry name" value="DEAD_2"/>
    <property type="match status" value="1"/>
</dbReference>
<dbReference type="InParanoid" id="A2DZG3"/>
<organism evidence="14 15">
    <name type="scientific">Trichomonas vaginalis (strain ATCC PRA-98 / G3)</name>
    <dbReference type="NCBI Taxonomy" id="412133"/>
    <lineage>
        <taxon>Eukaryota</taxon>
        <taxon>Metamonada</taxon>
        <taxon>Parabasalia</taxon>
        <taxon>Trichomonadida</taxon>
        <taxon>Trichomonadidae</taxon>
        <taxon>Trichomonas</taxon>
    </lineage>
</organism>
<evidence type="ECO:0000256" key="10">
    <source>
        <dbReference type="ARBA" id="ARBA00023014"/>
    </source>
</evidence>
<dbReference type="STRING" id="5722.A2DZG3"/>
<evidence type="ECO:0000256" key="3">
    <source>
        <dbReference type="ARBA" id="ARBA00008435"/>
    </source>
</evidence>
<comment type="subcellular location">
    <subcellularLocation>
        <location evidence="2">Nucleus</location>
    </subcellularLocation>
</comment>
<keyword evidence="4" id="KW-0479">Metal-binding</keyword>
<dbReference type="GO" id="GO:0006139">
    <property type="term" value="P:nucleobase-containing compound metabolic process"/>
    <property type="evidence" value="ECO:0007669"/>
    <property type="project" value="InterPro"/>
</dbReference>
<dbReference type="PANTHER" id="PTHR11472">
    <property type="entry name" value="DNA REPAIR DEAD HELICASE RAD3/XP-D SUBFAMILY MEMBER"/>
    <property type="match status" value="1"/>
</dbReference>
<evidence type="ECO:0000256" key="4">
    <source>
        <dbReference type="ARBA" id="ARBA00022723"/>
    </source>
</evidence>
<dbReference type="InterPro" id="IPR010614">
    <property type="entry name" value="RAD3-like_helicase_DEAD"/>
</dbReference>
<evidence type="ECO:0000256" key="5">
    <source>
        <dbReference type="ARBA" id="ARBA00022741"/>
    </source>
</evidence>
<evidence type="ECO:0000256" key="6">
    <source>
        <dbReference type="ARBA" id="ARBA00022801"/>
    </source>
</evidence>
<dbReference type="SMART" id="SM00488">
    <property type="entry name" value="DEXDc2"/>
    <property type="match status" value="1"/>
</dbReference>
<comment type="cofactor">
    <cofactor evidence="1">
        <name>[4Fe-4S] cluster</name>
        <dbReference type="ChEBI" id="CHEBI:49883"/>
    </cofactor>
</comment>
<dbReference type="GO" id="GO:0046872">
    <property type="term" value="F:metal ion binding"/>
    <property type="evidence" value="ECO:0007669"/>
    <property type="project" value="UniProtKB-KW"/>
</dbReference>
<keyword evidence="8" id="KW-0067">ATP-binding</keyword>
<dbReference type="GO" id="GO:0051536">
    <property type="term" value="F:iron-sulfur cluster binding"/>
    <property type="evidence" value="ECO:0007669"/>
    <property type="project" value="UniProtKB-KW"/>
</dbReference>
<evidence type="ECO:0000256" key="2">
    <source>
        <dbReference type="ARBA" id="ARBA00004123"/>
    </source>
</evidence>
<dbReference type="SMR" id="A2DZG3"/>
<dbReference type="PANTHER" id="PTHR11472:SF41">
    <property type="entry name" value="ATP-DEPENDENT DNA HELICASE DDX11-RELATED"/>
    <property type="match status" value="1"/>
</dbReference>